<reference evidence="7 8" key="1">
    <citation type="submission" date="2015-10" db="EMBL/GenBank/DDBJ databases">
        <title>Draft genomes sequences of Candida glabrata isolates 1A, 1B, 2A, 2B, 3A and 3B.</title>
        <authorList>
            <person name="Haavelsrud O.E."/>
            <person name="Gaustad P."/>
        </authorList>
    </citation>
    <scope>NUCLEOTIDE SEQUENCE [LARGE SCALE GENOMIC DNA]</scope>
    <source>
        <strain evidence="7">910700640</strain>
    </source>
</reference>
<keyword evidence="4 7" id="KW-0808">Transferase</keyword>
<sequence>MVSMRLLMNSLRKRKLLVAIQVVVLFLIFSHSFGTDYLIPYNSNTEYASSAARVQPMQLPDPVAKKTLIGNVLRAALDAKPSPFKLDRDALKTSSCPKKGDVSSGGIDQFHWTSAKNLKACLNLDDYAIKTLSEAHSRYMKTLFNDKGEFAISKSDFKKLYPNEKGIVTLGGGRYTILAMLMIETVRRHGSTLPVEVMFPPEDEGEFDFCNNWLPKHNGRCVMMSQEVPFEILQKDKEVRFKSYQIKSLALLLTSFKQFVFIDADNNAMKNIDHIFDTEAFKTHGLILWPDLWKRFTNPGFYDIAGVKYDLGKRVRNVNDDASPPETYDPNHSIYTTHDLKQREEIAKHLYEDVSLADLDGTIADTTTESGQMMVDNKKHLSTLLLALYYNIYGPDLYYYMMSMGTAGEGDKETFISAAHVLHLPYYQVKTNIGFDGYVNDVDNQFKGVGLMQTDFEQDYQRHKQVLKELATEKPLEPVKYQLPNHFQDKMKNPDGTSLDIMFLHASFHKFDPADLAKSKQYFKQNGEQVRGYNRIDAYKNFDFELFSFKKLYDNLCTSDHISFKSLKKHEGTEFWTSMCSYFKQRVDFLTKTKPANAFI</sequence>
<dbReference type="EMBL" id="LLZZ01000106">
    <property type="protein sequence ID" value="KTB08082.1"/>
    <property type="molecule type" value="Genomic_DNA"/>
</dbReference>
<dbReference type="VEuPathDB" id="FungiDB:GW608_M02739"/>
<dbReference type="GO" id="GO:0000026">
    <property type="term" value="F:alpha-1,2-mannosyltransferase activity"/>
    <property type="evidence" value="ECO:0007669"/>
    <property type="project" value="EnsemblFungi"/>
</dbReference>
<dbReference type="VEuPathDB" id="FungiDB:B1J91_M02871g"/>
<dbReference type="PANTHER" id="PTHR31646">
    <property type="entry name" value="ALPHA-1,2-MANNOSYLTRANSFERASE MNN2"/>
    <property type="match status" value="1"/>
</dbReference>
<evidence type="ECO:0000256" key="6">
    <source>
        <dbReference type="ARBA" id="ARBA00023180"/>
    </source>
</evidence>
<keyword evidence="5" id="KW-0333">Golgi apparatus</keyword>
<dbReference type="VEuPathDB" id="FungiDB:GWK60_M02739"/>
<dbReference type="GO" id="GO:0046354">
    <property type="term" value="P:mannan biosynthetic process"/>
    <property type="evidence" value="ECO:0007669"/>
    <property type="project" value="TreeGrafter"/>
</dbReference>
<protein>
    <submittedName>
        <fullName evidence="7">Alpha-1,2-mannosyltransferase MNN5</fullName>
    </submittedName>
</protein>
<dbReference type="PhylomeDB" id="A0A0W0DUU5"/>
<evidence type="ECO:0000256" key="3">
    <source>
        <dbReference type="ARBA" id="ARBA00009105"/>
    </source>
</evidence>
<evidence type="ECO:0000313" key="7">
    <source>
        <dbReference type="EMBL" id="KTB08082.1"/>
    </source>
</evidence>
<dbReference type="VEuPathDB" id="FungiDB:CAGL0M02871g"/>
<dbReference type="PANTHER" id="PTHR31646:SF6">
    <property type="entry name" value="ALPHA-1,2-MANNOSYLTRANSFERASE MNN5"/>
    <property type="match status" value="1"/>
</dbReference>
<evidence type="ECO:0000256" key="2">
    <source>
        <dbReference type="ARBA" id="ARBA00004922"/>
    </source>
</evidence>
<accession>A0A0W0DUU5</accession>
<comment type="similarity">
    <text evidence="3">Belongs to the MNN1/MNT family.</text>
</comment>
<dbReference type="InterPro" id="IPR022751">
    <property type="entry name" value="Alpha_mannosyltransferase"/>
</dbReference>
<dbReference type="AlphaFoldDB" id="A0A0W0DUU5"/>
<dbReference type="OrthoDB" id="430354at2759"/>
<proteinExistence type="inferred from homology"/>
<evidence type="ECO:0000256" key="4">
    <source>
        <dbReference type="ARBA" id="ARBA00022679"/>
    </source>
</evidence>
<comment type="pathway">
    <text evidence="2">Protein modification; protein glycosylation.</text>
</comment>
<comment type="subcellular location">
    <subcellularLocation>
        <location evidence="1">Golgi apparatus</location>
    </subcellularLocation>
</comment>
<evidence type="ECO:0000313" key="8">
    <source>
        <dbReference type="Proteomes" id="UP000054886"/>
    </source>
</evidence>
<dbReference type="FunFam" id="3.90.550.10:FF:000177">
    <property type="entry name" value="MNN5p Alpha-1,2-mannosyltransferase"/>
    <property type="match status" value="1"/>
</dbReference>
<dbReference type="VEuPathDB" id="FungiDB:GVI51_M02739"/>
<keyword evidence="6" id="KW-0325">Glycoprotein</keyword>
<dbReference type="SUPFAM" id="SSF53448">
    <property type="entry name" value="Nucleotide-diphospho-sugar transferases"/>
    <property type="match status" value="1"/>
</dbReference>
<gene>
    <name evidence="7" type="ORF">AO440_003979</name>
</gene>
<dbReference type="GO" id="GO:0005794">
    <property type="term" value="C:Golgi apparatus"/>
    <property type="evidence" value="ECO:0007669"/>
    <property type="project" value="UniProtKB-SubCell"/>
</dbReference>
<name>A0A0W0DUU5_CANGB</name>
<dbReference type="Proteomes" id="UP000054886">
    <property type="component" value="Unassembled WGS sequence"/>
</dbReference>
<comment type="caution">
    <text evidence="7">The sequence shown here is derived from an EMBL/GenBank/DDBJ whole genome shotgun (WGS) entry which is preliminary data.</text>
</comment>
<evidence type="ECO:0000256" key="1">
    <source>
        <dbReference type="ARBA" id="ARBA00004555"/>
    </source>
</evidence>
<dbReference type="OMA" id="IMFIHAS"/>
<dbReference type="Pfam" id="PF11051">
    <property type="entry name" value="Mannosyl_trans3"/>
    <property type="match status" value="1"/>
</dbReference>
<organism evidence="7 8">
    <name type="scientific">Candida glabrata</name>
    <name type="common">Yeast</name>
    <name type="synonym">Torulopsis glabrata</name>
    <dbReference type="NCBI Taxonomy" id="5478"/>
    <lineage>
        <taxon>Eukaryota</taxon>
        <taxon>Fungi</taxon>
        <taxon>Dikarya</taxon>
        <taxon>Ascomycota</taxon>
        <taxon>Saccharomycotina</taxon>
        <taxon>Saccharomycetes</taxon>
        <taxon>Saccharomycetales</taxon>
        <taxon>Saccharomycetaceae</taxon>
        <taxon>Nakaseomyces</taxon>
    </lineage>
</organism>
<dbReference type="InterPro" id="IPR029044">
    <property type="entry name" value="Nucleotide-diphossugar_trans"/>
</dbReference>
<keyword evidence="7" id="KW-0328">Glycosyltransferase</keyword>
<evidence type="ECO:0000256" key="5">
    <source>
        <dbReference type="ARBA" id="ARBA00023034"/>
    </source>
</evidence>